<evidence type="ECO:0000256" key="10">
    <source>
        <dbReference type="SAM" id="MobiDB-lite"/>
    </source>
</evidence>
<dbReference type="GO" id="GO:0009383">
    <property type="term" value="F:rRNA (cytosine-C5-)-methyltransferase activity"/>
    <property type="evidence" value="ECO:0007669"/>
    <property type="project" value="TreeGrafter"/>
</dbReference>
<gene>
    <name evidence="12" type="ORF">EG68_08035</name>
</gene>
<feature type="active site" description="Nucleophile" evidence="9">
    <location>
        <position position="405"/>
    </location>
</feature>
<feature type="compositionally biased region" description="Basic residues" evidence="10">
    <location>
        <begin position="1"/>
        <end position="13"/>
    </location>
</feature>
<dbReference type="GO" id="GO:0070475">
    <property type="term" value="P:rRNA base methylation"/>
    <property type="evidence" value="ECO:0007669"/>
    <property type="project" value="TreeGrafter"/>
</dbReference>
<dbReference type="GO" id="GO:0003723">
    <property type="term" value="F:RNA binding"/>
    <property type="evidence" value="ECO:0007669"/>
    <property type="project" value="UniProtKB-UniRule"/>
</dbReference>
<evidence type="ECO:0000256" key="9">
    <source>
        <dbReference type="PROSITE-ProRule" id="PRU01023"/>
    </source>
</evidence>
<dbReference type="GO" id="GO:0000470">
    <property type="term" value="P:maturation of LSU-rRNA"/>
    <property type="evidence" value="ECO:0007669"/>
    <property type="project" value="TreeGrafter"/>
</dbReference>
<evidence type="ECO:0000256" key="5">
    <source>
        <dbReference type="ARBA" id="ARBA00022679"/>
    </source>
</evidence>
<dbReference type="SUPFAM" id="SSF53335">
    <property type="entry name" value="S-adenosyl-L-methionine-dependent methyltransferases"/>
    <property type="match status" value="1"/>
</dbReference>
<evidence type="ECO:0000256" key="8">
    <source>
        <dbReference type="ARBA" id="ARBA00023242"/>
    </source>
</evidence>
<dbReference type="InterPro" id="IPR049560">
    <property type="entry name" value="MeTrfase_RsmB-F_NOP2_cat"/>
</dbReference>
<dbReference type="PRINTS" id="PR02008">
    <property type="entry name" value="RCMTFAMILY"/>
</dbReference>
<dbReference type="AlphaFoldDB" id="A0A8S9YQ21"/>
<dbReference type="Gene3D" id="3.30.70.1170">
    <property type="entry name" value="Sun protein, domain 3"/>
    <property type="match status" value="1"/>
</dbReference>
<sequence>MARASGKNRKKVSHQADPLLKISQVRKDKLSSRQKKRIKKRLEKPVVDRKTKSVVTVNNQLNGEDELASKKELFALEDEEVSDDGFPVDDFGDLEDLVSKSESDEHPEETPMESSLIEDTADINKAHDLNYLDQRIRDWMLLLANFKTQAPPNVTRSVCVNSLLEDICKKYSYNKFLAHKLFDLFPKELLEFIEANEIDRPVTLRTNTLKTRRRELAQALINRGVNLDPLEPWSRVGLVVYSSQVPLGATPEYLAGHYILQGASSMLPVMALAPRPGERILDMCAAPGGKATYIAQLMKNTGTLFANEINPNRAKALIGNCHRMGIVNTIVCIEDGRKFPKLMSNFDRVLLDAPCSGTGIIAKDPSVKANKTNEDIQRCTTLQKELLLAAIDACKTGGYVVYSTCSILVEENEAVVHYAMRKRKVSIVETKLFGEKGFVNFKGFRFNPKMQRTRRYYPYKHNVDGFFVAKLKKLQ</sequence>
<feature type="region of interest" description="Disordered" evidence="10">
    <location>
        <begin position="1"/>
        <end position="52"/>
    </location>
</feature>
<feature type="binding site" evidence="9">
    <location>
        <position position="308"/>
    </location>
    <ligand>
        <name>S-adenosyl-L-methionine</name>
        <dbReference type="ChEBI" id="CHEBI:59789"/>
    </ligand>
</feature>
<evidence type="ECO:0000256" key="4">
    <source>
        <dbReference type="ARBA" id="ARBA00022603"/>
    </source>
</evidence>
<comment type="similarity">
    <text evidence="2 9">Belongs to the class I-like SAM-binding methyltransferase superfamily. RsmB/NOP family.</text>
</comment>
<feature type="binding site" evidence="9">
    <location>
        <position position="352"/>
    </location>
    <ligand>
        <name>S-adenosyl-L-methionine</name>
        <dbReference type="ChEBI" id="CHEBI:59789"/>
    </ligand>
</feature>
<dbReference type="CDD" id="cd02440">
    <property type="entry name" value="AdoMet_MTases"/>
    <property type="match status" value="1"/>
</dbReference>
<feature type="binding site" evidence="9">
    <location>
        <begin position="284"/>
        <end position="290"/>
    </location>
    <ligand>
        <name>S-adenosyl-L-methionine</name>
        <dbReference type="ChEBI" id="CHEBI:59789"/>
    </ligand>
</feature>
<dbReference type="GO" id="GO:0005730">
    <property type="term" value="C:nucleolus"/>
    <property type="evidence" value="ECO:0007669"/>
    <property type="project" value="UniProtKB-SubCell"/>
</dbReference>
<evidence type="ECO:0000256" key="7">
    <source>
        <dbReference type="ARBA" id="ARBA00022884"/>
    </source>
</evidence>
<protein>
    <recommendedName>
        <fullName evidence="11">SAM-dependent MTase RsmB/NOP-type domain-containing protein</fullName>
    </recommendedName>
</protein>
<dbReference type="EMBL" id="JTDE01004350">
    <property type="protein sequence ID" value="KAF7255070.1"/>
    <property type="molecule type" value="Genomic_DNA"/>
</dbReference>
<evidence type="ECO:0000256" key="6">
    <source>
        <dbReference type="ARBA" id="ARBA00022691"/>
    </source>
</evidence>
<evidence type="ECO:0000256" key="3">
    <source>
        <dbReference type="ARBA" id="ARBA00022517"/>
    </source>
</evidence>
<dbReference type="PANTHER" id="PTHR22807">
    <property type="entry name" value="NOP2 YEAST -RELATED NOL1/NOP2/FMU SUN DOMAIN-CONTAINING"/>
    <property type="match status" value="1"/>
</dbReference>
<evidence type="ECO:0000259" key="11">
    <source>
        <dbReference type="PROSITE" id="PS51686"/>
    </source>
</evidence>
<dbReference type="PROSITE" id="PS01153">
    <property type="entry name" value="NOL1_NOP2_SUN"/>
    <property type="match status" value="1"/>
</dbReference>
<comment type="subcellular location">
    <subcellularLocation>
        <location evidence="1">Nucleus</location>
        <location evidence="1">Nucleolus</location>
    </subcellularLocation>
</comment>
<dbReference type="PRINTS" id="PR02012">
    <property type="entry name" value="RCMTNOP2"/>
</dbReference>
<comment type="caution">
    <text evidence="12">The sequence shown here is derived from an EMBL/GenBank/DDBJ whole genome shotgun (WGS) entry which is preliminary data.</text>
</comment>
<reference evidence="12" key="1">
    <citation type="submission" date="2019-07" db="EMBL/GenBank/DDBJ databases">
        <title>Annotation for the trematode Paragonimus miyazaki's.</title>
        <authorList>
            <person name="Choi Y.-J."/>
        </authorList>
    </citation>
    <scope>NUCLEOTIDE SEQUENCE</scope>
    <source>
        <strain evidence="12">Japan</strain>
    </source>
</reference>
<keyword evidence="6 9" id="KW-0949">S-adenosyl-L-methionine</keyword>
<feature type="binding site" evidence="9">
    <location>
        <position position="335"/>
    </location>
    <ligand>
        <name>S-adenosyl-L-methionine</name>
        <dbReference type="ChEBI" id="CHEBI:59789"/>
    </ligand>
</feature>
<keyword evidence="7 9" id="KW-0694">RNA-binding</keyword>
<dbReference type="InterPro" id="IPR054728">
    <property type="entry name" value="RsmB-like_ferredoxin"/>
</dbReference>
<dbReference type="OrthoDB" id="427002at2759"/>
<dbReference type="FunFam" id="3.30.70.1170:FF:000001">
    <property type="entry name" value="Ribosomal RNA methyltransferase Nop2"/>
    <property type="match status" value="1"/>
</dbReference>
<feature type="domain" description="SAM-dependent MTase RsmB/NOP-type" evidence="11">
    <location>
        <begin position="192"/>
        <end position="474"/>
    </location>
</feature>
<accession>A0A8S9YQ21</accession>
<dbReference type="InterPro" id="IPR018314">
    <property type="entry name" value="RsmB/NOL1/NOP2-like_CS"/>
</dbReference>
<keyword evidence="3" id="KW-0690">Ribosome biogenesis</keyword>
<evidence type="ECO:0000313" key="13">
    <source>
        <dbReference type="Proteomes" id="UP000822476"/>
    </source>
</evidence>
<dbReference type="InterPro" id="IPR011023">
    <property type="entry name" value="Nop2p"/>
</dbReference>
<dbReference type="Proteomes" id="UP000822476">
    <property type="component" value="Unassembled WGS sequence"/>
</dbReference>
<name>A0A8S9YQ21_9TREM</name>
<keyword evidence="4 9" id="KW-0489">Methyltransferase</keyword>
<proteinExistence type="inferred from homology"/>
<dbReference type="InterPro" id="IPR001678">
    <property type="entry name" value="MeTrfase_RsmB-F_NOP2_dom"/>
</dbReference>
<dbReference type="Pfam" id="PF22458">
    <property type="entry name" value="RsmF-B_ferredox"/>
    <property type="match status" value="1"/>
</dbReference>
<dbReference type="InterPro" id="IPR023273">
    <property type="entry name" value="RCMT_NOP2"/>
</dbReference>
<keyword evidence="13" id="KW-1185">Reference proteome</keyword>
<dbReference type="InterPro" id="IPR029063">
    <property type="entry name" value="SAM-dependent_MTases_sf"/>
</dbReference>
<dbReference type="Gene3D" id="3.40.50.150">
    <property type="entry name" value="Vaccinia Virus protein VP39"/>
    <property type="match status" value="1"/>
</dbReference>
<organism evidence="12 13">
    <name type="scientific">Paragonimus skrjabini miyazakii</name>
    <dbReference type="NCBI Taxonomy" id="59628"/>
    <lineage>
        <taxon>Eukaryota</taxon>
        <taxon>Metazoa</taxon>
        <taxon>Spiralia</taxon>
        <taxon>Lophotrochozoa</taxon>
        <taxon>Platyhelminthes</taxon>
        <taxon>Trematoda</taxon>
        <taxon>Digenea</taxon>
        <taxon>Plagiorchiida</taxon>
        <taxon>Troglotremata</taxon>
        <taxon>Troglotrematidae</taxon>
        <taxon>Paragonimus</taxon>
    </lineage>
</organism>
<keyword evidence="5 9" id="KW-0808">Transferase</keyword>
<dbReference type="InterPro" id="IPR023267">
    <property type="entry name" value="RCMT"/>
</dbReference>
<keyword evidence="8" id="KW-0539">Nucleus</keyword>
<dbReference type="PANTHER" id="PTHR22807:SF30">
    <property type="entry name" value="28S RRNA (CYTOSINE(4447)-C(5))-METHYLTRANSFERASE-RELATED"/>
    <property type="match status" value="1"/>
</dbReference>
<dbReference type="Pfam" id="PF01189">
    <property type="entry name" value="Methyltr_RsmB-F"/>
    <property type="match status" value="1"/>
</dbReference>
<dbReference type="NCBIfam" id="TIGR00446">
    <property type="entry name" value="nop2p"/>
    <property type="match status" value="1"/>
</dbReference>
<dbReference type="PROSITE" id="PS51686">
    <property type="entry name" value="SAM_MT_RSMB_NOP"/>
    <property type="match status" value="1"/>
</dbReference>
<feature type="compositionally biased region" description="Basic residues" evidence="10">
    <location>
        <begin position="32"/>
        <end position="42"/>
    </location>
</feature>
<evidence type="ECO:0000313" key="12">
    <source>
        <dbReference type="EMBL" id="KAF7255070.1"/>
    </source>
</evidence>
<evidence type="ECO:0000256" key="1">
    <source>
        <dbReference type="ARBA" id="ARBA00004604"/>
    </source>
</evidence>
<evidence type="ECO:0000256" key="2">
    <source>
        <dbReference type="ARBA" id="ARBA00007494"/>
    </source>
</evidence>